<protein>
    <submittedName>
        <fullName evidence="1">Uncharacterized protein</fullName>
    </submittedName>
</protein>
<reference evidence="1 2" key="1">
    <citation type="journal article" date="2017" name="Curr. Biol.">
        <title>The Evolution of Venom by Co-option of Single-Copy Genes.</title>
        <authorList>
            <person name="Martinson E.O."/>
            <person name="Mrinalini"/>
            <person name="Kelkar Y.D."/>
            <person name="Chang C.H."/>
            <person name="Werren J.H."/>
        </authorList>
    </citation>
    <scope>NUCLEOTIDE SEQUENCE [LARGE SCALE GENOMIC DNA]</scope>
    <source>
        <strain evidence="1 2">Alberta</strain>
        <tissue evidence="1">Whole body</tissue>
    </source>
</reference>
<accession>A0A232FBG4</accession>
<dbReference type="Proteomes" id="UP000215335">
    <property type="component" value="Unassembled WGS sequence"/>
</dbReference>
<gene>
    <name evidence="1" type="ORF">TSAR_002982</name>
</gene>
<dbReference type="AlphaFoldDB" id="A0A232FBG4"/>
<comment type="caution">
    <text evidence="1">The sequence shown here is derived from an EMBL/GenBank/DDBJ whole genome shotgun (WGS) entry which is preliminary data.</text>
</comment>
<organism evidence="1 2">
    <name type="scientific">Trichomalopsis sarcophagae</name>
    <dbReference type="NCBI Taxonomy" id="543379"/>
    <lineage>
        <taxon>Eukaryota</taxon>
        <taxon>Metazoa</taxon>
        <taxon>Ecdysozoa</taxon>
        <taxon>Arthropoda</taxon>
        <taxon>Hexapoda</taxon>
        <taxon>Insecta</taxon>
        <taxon>Pterygota</taxon>
        <taxon>Neoptera</taxon>
        <taxon>Endopterygota</taxon>
        <taxon>Hymenoptera</taxon>
        <taxon>Apocrita</taxon>
        <taxon>Proctotrupomorpha</taxon>
        <taxon>Chalcidoidea</taxon>
        <taxon>Pteromalidae</taxon>
        <taxon>Pteromalinae</taxon>
        <taxon>Trichomalopsis</taxon>
    </lineage>
</organism>
<evidence type="ECO:0000313" key="1">
    <source>
        <dbReference type="EMBL" id="OXU28184.1"/>
    </source>
</evidence>
<evidence type="ECO:0000313" key="2">
    <source>
        <dbReference type="Proteomes" id="UP000215335"/>
    </source>
</evidence>
<dbReference type="EMBL" id="NNAY01000464">
    <property type="protein sequence ID" value="OXU28184.1"/>
    <property type="molecule type" value="Genomic_DNA"/>
</dbReference>
<keyword evidence="2" id="KW-1185">Reference proteome</keyword>
<name>A0A232FBG4_9HYME</name>
<sequence>MSLFSVKLQETTLILITLGTGDDINTVYPWHQKVLLTKTTKKVLLTKTTKAVAQPLVVSGISVRSPSRGIIQVENVGEKVNRQQVERIFACDEIISDVNIDIDALETIVEQSIELAASNVQNTNWIDKETDRQAGVQTASDGGQNSRIRATEQQLAICNS</sequence>
<proteinExistence type="predicted"/>